<dbReference type="GO" id="GO:0005886">
    <property type="term" value="C:plasma membrane"/>
    <property type="evidence" value="ECO:0007669"/>
    <property type="project" value="UniProtKB-SubCell"/>
</dbReference>
<evidence type="ECO:0000313" key="8">
    <source>
        <dbReference type="Proteomes" id="UP000003856"/>
    </source>
</evidence>
<dbReference type="InterPro" id="IPR001123">
    <property type="entry name" value="LeuE-type"/>
</dbReference>
<evidence type="ECO:0008006" key="9">
    <source>
        <dbReference type="Google" id="ProtNLM"/>
    </source>
</evidence>
<feature type="transmembrane region" description="Helical" evidence="6">
    <location>
        <begin position="221"/>
        <end position="238"/>
    </location>
</feature>
<dbReference type="PATRIC" id="fig|573060.9.peg.2084"/>
<keyword evidence="5 6" id="KW-0472">Membrane</keyword>
<evidence type="ECO:0000256" key="4">
    <source>
        <dbReference type="ARBA" id="ARBA00022989"/>
    </source>
</evidence>
<sequence>MQRPTVLPRMPAQLVSLSKKLYCYCIAIISTVKADHLFICAMPTVEFTALLALAAAMSFSPGPNTTLSTALAANQGLRHAMRFVCAVPVGWSVLLLLSAGGLGAAVVAVPALRWGIKAVGIGYLVWLAWKLSQSAQLGQADAARMNVGFWQGAALQFVNIKAWLLALTIVAGWIVGRDDSLQRLAVVLPVMAVFALSSNLLYAAAGALLRHWLARGRRLLWFNRAMGCVLVATAAWMVRA</sequence>
<dbReference type="Proteomes" id="UP000003856">
    <property type="component" value="Unassembled WGS sequence"/>
</dbReference>
<dbReference type="PANTHER" id="PTHR30086:SF20">
    <property type="entry name" value="ARGININE EXPORTER PROTEIN ARGO-RELATED"/>
    <property type="match status" value="1"/>
</dbReference>
<proteinExistence type="predicted"/>
<dbReference type="AlphaFoldDB" id="C5T7U3"/>
<gene>
    <name evidence="7" type="ORF">AcdelDRAFT_2973</name>
</gene>
<evidence type="ECO:0000256" key="3">
    <source>
        <dbReference type="ARBA" id="ARBA00022692"/>
    </source>
</evidence>
<comment type="caution">
    <text evidence="7">The sequence shown here is derived from an EMBL/GenBank/DDBJ whole genome shotgun (WGS) entry which is preliminary data.</text>
</comment>
<evidence type="ECO:0000256" key="2">
    <source>
        <dbReference type="ARBA" id="ARBA00022475"/>
    </source>
</evidence>
<keyword evidence="8" id="KW-1185">Reference proteome</keyword>
<evidence type="ECO:0000256" key="1">
    <source>
        <dbReference type="ARBA" id="ARBA00004651"/>
    </source>
</evidence>
<dbReference type="GO" id="GO:0015171">
    <property type="term" value="F:amino acid transmembrane transporter activity"/>
    <property type="evidence" value="ECO:0007669"/>
    <property type="project" value="TreeGrafter"/>
</dbReference>
<reference evidence="7 8" key="1">
    <citation type="submission" date="2009-05" db="EMBL/GenBank/DDBJ databases">
        <title>The draft genome of Acidovorax delafieldii 2AN.</title>
        <authorList>
            <consortium name="US DOE Joint Genome Institute (JGI-PGF)"/>
            <person name="Lucas S."/>
            <person name="Copeland A."/>
            <person name="Lapidus A."/>
            <person name="Glavina del Rio T."/>
            <person name="Tice H."/>
            <person name="Bruce D."/>
            <person name="Goodwin L."/>
            <person name="Pitluck S."/>
            <person name="Larimer F."/>
            <person name="Land M.L."/>
            <person name="Hauser L."/>
            <person name="Shelobolina E.S."/>
            <person name="Picardal F."/>
            <person name="Roden E."/>
            <person name="Emerson D."/>
        </authorList>
    </citation>
    <scope>NUCLEOTIDE SEQUENCE [LARGE SCALE GENOMIC DNA]</scope>
    <source>
        <strain evidence="7 8">2AN</strain>
    </source>
</reference>
<feature type="transmembrane region" description="Helical" evidence="6">
    <location>
        <begin position="186"/>
        <end position="209"/>
    </location>
</feature>
<protein>
    <recommendedName>
        <fullName evidence="9">Lysine exporter protein (LYSE/YGGA)</fullName>
    </recommendedName>
</protein>
<feature type="transmembrane region" description="Helical" evidence="6">
    <location>
        <begin position="153"/>
        <end position="174"/>
    </location>
</feature>
<keyword evidence="2" id="KW-1003">Cell membrane</keyword>
<dbReference type="PANTHER" id="PTHR30086">
    <property type="entry name" value="ARGININE EXPORTER PROTEIN ARGO"/>
    <property type="match status" value="1"/>
</dbReference>
<comment type="subcellular location">
    <subcellularLocation>
        <location evidence="1">Cell membrane</location>
        <topology evidence="1">Multi-pass membrane protein</topology>
    </subcellularLocation>
</comment>
<accession>C5T7U3</accession>
<name>C5T7U3_ACIDE</name>
<evidence type="ECO:0000256" key="6">
    <source>
        <dbReference type="SAM" id="Phobius"/>
    </source>
</evidence>
<evidence type="ECO:0000256" key="5">
    <source>
        <dbReference type="ARBA" id="ARBA00023136"/>
    </source>
</evidence>
<organism evidence="7 8">
    <name type="scientific">Acidovorax delafieldii 2AN</name>
    <dbReference type="NCBI Taxonomy" id="573060"/>
    <lineage>
        <taxon>Bacteria</taxon>
        <taxon>Pseudomonadati</taxon>
        <taxon>Pseudomonadota</taxon>
        <taxon>Betaproteobacteria</taxon>
        <taxon>Burkholderiales</taxon>
        <taxon>Comamonadaceae</taxon>
        <taxon>Acidovorax</taxon>
    </lineage>
</organism>
<feature type="transmembrane region" description="Helical" evidence="6">
    <location>
        <begin position="83"/>
        <end position="108"/>
    </location>
</feature>
<keyword evidence="3 6" id="KW-0812">Transmembrane</keyword>
<dbReference type="EMBL" id="ACQT01000124">
    <property type="protein sequence ID" value="EER59462.1"/>
    <property type="molecule type" value="Genomic_DNA"/>
</dbReference>
<keyword evidence="4 6" id="KW-1133">Transmembrane helix</keyword>
<evidence type="ECO:0000313" key="7">
    <source>
        <dbReference type="EMBL" id="EER59462.1"/>
    </source>
</evidence>
<dbReference type="Pfam" id="PF01810">
    <property type="entry name" value="LysE"/>
    <property type="match status" value="1"/>
</dbReference>
<dbReference type="GO" id="GO:0033228">
    <property type="term" value="P:cysteine export across plasma membrane"/>
    <property type="evidence" value="ECO:0007669"/>
    <property type="project" value="TreeGrafter"/>
</dbReference>